<feature type="coiled-coil region" evidence="5">
    <location>
        <begin position="4943"/>
        <end position="5097"/>
    </location>
</feature>
<dbReference type="Gene3D" id="1.10.510.10">
    <property type="entry name" value="Transferase(Phosphotransferase) domain 1"/>
    <property type="match status" value="1"/>
</dbReference>
<evidence type="ECO:0000256" key="1">
    <source>
        <dbReference type="ARBA" id="ARBA00022741"/>
    </source>
</evidence>
<evidence type="ECO:0000256" key="2">
    <source>
        <dbReference type="ARBA" id="ARBA00022840"/>
    </source>
</evidence>
<evidence type="ECO:0000256" key="3">
    <source>
        <dbReference type="ARBA" id="ARBA00023054"/>
    </source>
</evidence>
<feature type="compositionally biased region" description="Basic and acidic residues" evidence="6">
    <location>
        <begin position="667"/>
        <end position="680"/>
    </location>
</feature>
<evidence type="ECO:0000256" key="4">
    <source>
        <dbReference type="PROSITE-ProRule" id="PRU10141"/>
    </source>
</evidence>
<dbReference type="PROSITE" id="PS00107">
    <property type="entry name" value="PROTEIN_KINASE_ATP"/>
    <property type="match status" value="1"/>
</dbReference>
<accession>A0ABQ9YM24</accession>
<dbReference type="EMBL" id="JARBJD010000001">
    <property type="protein sequence ID" value="KAK2964809.1"/>
    <property type="molecule type" value="Genomic_DNA"/>
</dbReference>
<dbReference type="InterPro" id="IPR008271">
    <property type="entry name" value="Ser/Thr_kinase_AS"/>
</dbReference>
<dbReference type="Pfam" id="PF06470">
    <property type="entry name" value="SMC_hinge"/>
    <property type="match status" value="1"/>
</dbReference>
<feature type="region of interest" description="Disordered" evidence="6">
    <location>
        <begin position="720"/>
        <end position="739"/>
    </location>
</feature>
<feature type="compositionally biased region" description="Polar residues" evidence="6">
    <location>
        <begin position="640"/>
        <end position="663"/>
    </location>
</feature>
<feature type="coiled-coil region" evidence="5">
    <location>
        <begin position="4790"/>
        <end position="4823"/>
    </location>
</feature>
<keyword evidence="1 4" id="KW-0547">Nucleotide-binding</keyword>
<dbReference type="Gene3D" id="1.20.1060.20">
    <property type="match status" value="1"/>
</dbReference>
<keyword evidence="2 4" id="KW-0067">ATP-binding</keyword>
<evidence type="ECO:0000313" key="8">
    <source>
        <dbReference type="EMBL" id="KAK2964809.1"/>
    </source>
</evidence>
<feature type="coiled-coil region" evidence="5">
    <location>
        <begin position="4269"/>
        <end position="4299"/>
    </location>
</feature>
<dbReference type="SMART" id="SM00968">
    <property type="entry name" value="SMC_hinge"/>
    <property type="match status" value="1"/>
</dbReference>
<feature type="compositionally biased region" description="Acidic residues" evidence="6">
    <location>
        <begin position="877"/>
        <end position="902"/>
    </location>
</feature>
<dbReference type="SMART" id="SM00220">
    <property type="entry name" value="S_TKc"/>
    <property type="match status" value="1"/>
</dbReference>
<gene>
    <name evidence="8" type="ORF">BLNAU_109</name>
</gene>
<feature type="region of interest" description="Disordered" evidence="6">
    <location>
        <begin position="628"/>
        <end position="694"/>
    </location>
</feature>
<evidence type="ECO:0000256" key="5">
    <source>
        <dbReference type="SAM" id="Coils"/>
    </source>
</evidence>
<dbReference type="Gene3D" id="3.40.50.300">
    <property type="entry name" value="P-loop containing nucleotide triphosphate hydrolases"/>
    <property type="match status" value="2"/>
</dbReference>
<dbReference type="SUPFAM" id="SSF56112">
    <property type="entry name" value="Protein kinase-like (PK-like)"/>
    <property type="match status" value="1"/>
</dbReference>
<protein>
    <submittedName>
        <fullName evidence="8">Structural maintenance of chromosomes protein 3</fullName>
    </submittedName>
</protein>
<dbReference type="InterPro" id="IPR000719">
    <property type="entry name" value="Prot_kinase_dom"/>
</dbReference>
<dbReference type="InterPro" id="IPR011009">
    <property type="entry name" value="Kinase-like_dom_sf"/>
</dbReference>
<feature type="region of interest" description="Disordered" evidence="6">
    <location>
        <begin position="2086"/>
        <end position="2108"/>
    </location>
</feature>
<evidence type="ECO:0000313" key="9">
    <source>
        <dbReference type="Proteomes" id="UP001281761"/>
    </source>
</evidence>
<keyword evidence="3 5" id="KW-0175">Coiled coil</keyword>
<dbReference type="PROSITE" id="PS50011">
    <property type="entry name" value="PROTEIN_KINASE_DOM"/>
    <property type="match status" value="1"/>
</dbReference>
<feature type="region of interest" description="Disordered" evidence="6">
    <location>
        <begin position="1777"/>
        <end position="1847"/>
    </location>
</feature>
<dbReference type="Gene3D" id="3.30.70.1620">
    <property type="match status" value="1"/>
</dbReference>
<reference evidence="8 9" key="1">
    <citation type="journal article" date="2022" name="bioRxiv">
        <title>Genomics of Preaxostyla Flagellates Illuminates Evolutionary Transitions and the Path Towards Mitochondrial Loss.</title>
        <authorList>
            <person name="Novak L.V.F."/>
            <person name="Treitli S.C."/>
            <person name="Pyrih J."/>
            <person name="Halakuc P."/>
            <person name="Pipaliya S.V."/>
            <person name="Vacek V."/>
            <person name="Brzon O."/>
            <person name="Soukal P."/>
            <person name="Eme L."/>
            <person name="Dacks J.B."/>
            <person name="Karnkowska A."/>
            <person name="Elias M."/>
            <person name="Hampl V."/>
        </authorList>
    </citation>
    <scope>NUCLEOTIDE SEQUENCE [LARGE SCALE GENOMIC DNA]</scope>
    <source>
        <strain evidence="8">NAU3</strain>
        <tissue evidence="8">Gut</tissue>
    </source>
</reference>
<feature type="region of interest" description="Disordered" evidence="6">
    <location>
        <begin position="1019"/>
        <end position="1069"/>
    </location>
</feature>
<dbReference type="InterPro" id="IPR003395">
    <property type="entry name" value="RecF/RecN/SMC_N"/>
</dbReference>
<feature type="compositionally biased region" description="Basic and acidic residues" evidence="6">
    <location>
        <begin position="5296"/>
        <end position="5312"/>
    </location>
</feature>
<dbReference type="PROSITE" id="PS00108">
    <property type="entry name" value="PROTEIN_KINASE_ST"/>
    <property type="match status" value="1"/>
</dbReference>
<evidence type="ECO:0000256" key="6">
    <source>
        <dbReference type="SAM" id="MobiDB-lite"/>
    </source>
</evidence>
<evidence type="ECO:0000259" key="7">
    <source>
        <dbReference type="PROSITE" id="PS50011"/>
    </source>
</evidence>
<name>A0ABQ9YM24_9EUKA</name>
<dbReference type="PANTHER" id="PTHR43977">
    <property type="entry name" value="STRUCTURAL MAINTENANCE OF CHROMOSOMES PROTEIN 3"/>
    <property type="match status" value="1"/>
</dbReference>
<feature type="region of interest" description="Disordered" evidence="6">
    <location>
        <begin position="3912"/>
        <end position="3936"/>
    </location>
</feature>
<dbReference type="InterPro" id="IPR010935">
    <property type="entry name" value="SMC_hinge"/>
</dbReference>
<sequence>MWSHESDYHIIKPIGEGSFGRVYQGRKKGTGILLALKYISTQTRKRKDRSKLRMEVEVLQQLKHENIIKFVDFFETEIDFVIVTEFAQDDLSTLLLSDQRFSESEIQWVTRQLVSALKYLHDRNIIHRDLKPQNILIDATGTIKICDFGFARILDQKTSKMGSIKGTPLYMAPEIAFETKYDWRSDLWSLGALLYELHAGHPPFESDNFVSLLRQLTNNEVTYPSTMSPRYTSFLRGLLQKDPNNRFGWSELLNHPFLTEIDDVDQNLTKFRTNAKLTPSPHDLEDYVPTVHHLIQLREPATTKQQDKILTKKRDALLEFLQEKTKNPTARRPPTALTTGLTQQSSTSTVGLIHQPFLPDTDAPIPISDDMIRNLLDDSIDGYDLRDFDRRPNMGSSLRKITSSRKNLHNDALDIHPLTVDSISAQPITSPTVPVHTVSKSPVALSTKDVPLSSPKTPEIDDTTPHKSKKGKGKTVSSKKATPEATLKRTKSQLNIEKDQTPKKIVQTKAKPSSPIKTHKRKSTQVQFVEPTPKPDIPAQQITPLGISLSLPRSSIHTSSSHLILPPDLSGTHTPDSQAMETLLLDVVPSLDYFASIEKEDGKIDVPVQKTVTLPRSSVRPVLRLEIPNSSVDMSRHNVRPSQRSSNSQGQSKANPTTSNISHLSHVRSDSRKKLSDSVDHTQLNRNSSVLQHDLSAHDIHRPISRSVSSLADLHAQFQKNRQATGAPSSDAPPQNTMPVTTILEDDSVAPSKTTSHHRRKVKHIAASPSNLSFVVFTKDPHANGSNLLTRRESFTGSFISIAKRTERAQVLSIMKLHAGRGSFIVDDSLFVCRKPMKRTQNDAVQSVPEENLMTKSAPMRLFRKKNVETPIGKDEWSEDSDFETEEEEEVEDEEEAADESAESSIAEIPVADSIPFDIRRGDSDDSDFGHVSPASDKAGEDAVKTADEGKEEDANPFGYMYEEEGSDEPPLLDSAKNESDINEPAPDGEAIQTEDSNRTALPAIKVFEPILLVSEQRTLNQPNLKKTPTRKPKDHRKSKIRRQESPRRWGDALTPFTPKRGAKETRTPQLRSMNIRPSQKTLTDSITRLILPPTLLPKELLVLTHRLLNGTDDSIDQGSGRTQPKNKNSLVVFDQNQQLWGTQRSLGKDINTQFSTHNQVSSTQGERIVQLLTAMDAVLEHPGLVFNDVFLIATLIHTLLLRMGIVACTPAYFSRPSPIPLFPPAPNLIPLIMYQKSHTQEEAQQTVVEKIKPSEEGSRQSQTPKKNRDPSKSTTKQEQLRIRPSQISTIYPHLSTYEDKISYAGYPRIPIWTEAPYFSTPLPPFASLQHPDISIFLTDIPLQANRVPYTTAPPLFVSINQTSLVYQQPPYELSFTTVHQKSEHELPPIPSWLAMRWGVYRWLALKDAVQVYVKIATRTALWAARIEVPPLSKQLKLPPLAIDTLFQIAREEVIINKDHVPEHSQSVSTPGTILHRSDESRSTLTLIRFDAFAEPLPVPKQQVDLTRIVQGIVDIDWFGTAKLYLTAVRGLTDLVRSFSAAARGMYSSIVGSFWNGTFQPHWVYGSSDHDQSSMTFFEEDMWILSFIRGVQPFFANFFTCPQHQVDESESHGSNHGFSDRGSLMSLETFEFDMEKRSCLLRWHHVLSMAFPLTAYCPHCSVLPRNSPVHIYFASSCIHHHLTNVHRSNPTTFISPIPTPPHMKPKTSNIPFGIVPSEEVVTREYSQLCEQLQNASLECVGSILESLQSISLLSNLSSHATDIFHKHILMQTSLTHDKATDPIPNRRMSVSSSRGASSLANEAQTIKSTKSKLTQLAQGRKGSFGSNELEDGDFGNTSSKAPGHESMSSNTINVFQAISRDLVMCIGQCLFGGTRRWGSTITNETQICPLHGVGICTCEDPWKLTLRRTTTPVPLTSYQQHLDAINKRFLKESKNTITPVAMKSQSAKPEEPPMTPSSGFQVMMVEDNEVGPKDQLTIVTASPSYSAVFPHSGTLVASTSARPSVKERPKLLANQTKSMQEHEMTFQNAPFVSTTPSKELTTNLQFLNGVVVSFFTFILFPAFSPLADDPTLIFAGEARTVWEHEKIQTTKSKKDKASTTTNSTEGANLQNESVSSHLGSLSLARTIATWSDENPILSHFLHGQSNQSSHQPTHSKSASSLISLVNNELFSAKFMKPPPIEKLKKNAPDGLQYLRLTEIDDALVSHPGDKDYPLLPPLLSLFFESFSETLDVVRASNASSPETSLVHHTLTANLRMMLWILRTSDPNSFMYHIDASSINSKDIKLIDMLAAMMLFPESFVKARRRSRSGILSNTLLTYYLLDSAAIESFQQAARPTNLIDSSMPILHPISPQLSLLKPPQIETQPLLSDGKTPNTPFISNLIGVLDLEFENASVCPHLSNDASFGTSAPIQTTSNVQPDKAKKKGNHVWRGMLSMETHISLIVTLESFIAEIVSGGLWQPYMLLDSILDTNQNPQFTDDRAGVLGHHGAHTMDSDSTGKTGILARQVGRGSKPIISVAIAQLRFYVFRLSGNVHLSSPFIPFDGIIETDDRQLKERLDTPSQPGSHVRTGLVHFEETGEEATTHPSFSNTEPSTPQATHELSMFNLPAHIMRINSLFNHITPSSYPITPQATLSVYMQKASKVKKDAINIITSLVKQPVIWKLRQTINLFSEDKTRLVVQPTSCENYFPTEDQSKQLSEYALLLPFWEMDKSAVQVVKRLFSHRQPTKKFPSPADTDFVFFHDVPFPVALSHCGEMFERRCARASFETTSSSLSGVLFQHHQSLVSGLLCSFFTFSEAMCMSGSDGNGLCETEHSDVTYPTYSPSAQSNPLLTVLPSKQPMFQLNLPDSTQILNKQITGTSLSGGLLSCQQIDQAWWNQTVPRLFSEETIRTPPNFSDPDVEQNENEKALALEKEDEVYMAQYSASLHAVSERTQKKPSIFTTTQASHPTFFQIWSPSMNMFPVKALKDALDKLDPEVEQMKAKKGTSENQFMDASSVLLIQSEMLSFYQFLSTSPGLCEMAKTEIDRVSNVVVKATPFLTILPLLVSIPPVQTSPFLFKVTEPQPSAKLDFKTRSKMTRPLPHETASKAQSLTDTFGISYLNRFIAPPTILQALPALNKNFIASDQKIGLNPLGPYSIIQEFSVGKRNTLVSSCVLSTTPAAQQASRPPGFPTALSPNANPIWLVDLLVWLSHVLSSPPSIRYGFGGVSPMTMRDSIASGLGFSPIQYALSFLQRISREILQLFQIFDLEQPPSKINTDVHRIQPPKSRHTSKPSLHVSHHHSTSSRRKNLATSDSASSHRVFPRAGFDRVFFELIHPMPTVRPLFSSNMHTMTTHFTTVLGSQFPHKIFNAPNPIPISSSDQILIDQSNLNPKIVVKSPSMLPGLETMEKSPFKFHLTLFIFLLNCHTVWDSLVTLSDPYILAIPPSPHTFSVAPPLISQTLQSQQVALSYISQYQVSLGGAHIDKPGFNRTFMTSSNSLVSTFISALHSSKFEMFSPRMMYQVLFIMDNVFAATKHLTVYRLKLTSSIDPYKTLQNDSQQTSLTPMFNPRSEGPSSLFGSPQTLTPRAASPFLTGQSQMNTNSTNSKLKIVYDVADPLWNAAFVFINRSSRTICNTLFPFASEVLFESILQWQPSNKLLSIWKPLHQQIVDENRYLAPVIYALSVSSSMHPLMLIDQLELTDAVATLFTTNRTTRRTSRTYSASRTMRHSNSLITTQNSLRLFKQNHSLLDYSTTKNMITSSILPRYINTTEDERGFFLNRQWMSFHPPSFQFTYDFVLAIPFELQSFQQTAQSGNSTVTISVDEPNGTKQVVMNLVHLKGTLQVPGVMTLSQFETLDCLISLTRRVVLLRAGTMGGLKDSLVGWIVFLSSLLLSATTPSYCLIPPYDLAAPPIDPVFAVSKFTKNLSPSHSMTSSPGKVSPQQGQTSSPVSGSVTQFTFNTTVDEKEQNHVSASFYSHYAVPVPALGCTTSPLSMAPPPFVIIYRISNVLASVLFILNQLCVTTPSMRKEIASIPCIASLLITLSSILSPSPTVSYSLTELPFKSVPLRSAAFALLCTLSSNSPALREYCENLFTSIELTSRLFSMGLYQREMRIKTVKITGFRSYKEQTEFSEMTPGINVIAIRFVLGEETGSQGADGYATDRHIGIADQAAIYSVEVVFDNSDERFPNGGAEVRIKRQKSATADEFFVDNRKAQKTDVLTLLDNAGFSPNNPYFMIRQGKIQDIASMNDAQRFQLIKEIAGTHVYEERRNQSKKLLDEDDRRLKSIDEQLVHLTSRLQELNIETQELREYEENDRRCRVLEGCIVEKELGDVKQKMENVDEIYNQSLKRVANMTAKLVEDTSARKKAEDLMESNQTTIETHVNHVETLISSAADIEQMRSTLEIQIEEIEDNRKNGAEKMNSHMQEKAELLKKQKEAEDDIFRLGEELSQLSLTEATQRAQLEEREQRLKLKYAKGTQENRFRTKKARDEWIDGELKKLKQEKIDHEKEIRKMESSKEENTEELRKTERAIQKEKENLEQIARSEGSLSMDTIASTRSELEKVMTARKELWRAENDTKNGLEQLSVEHDKRRIITERKMGRASLAAHEAVRQFAAAEHMTDVYGPVASVISVDERDRTAIEVIGGGSLFHILVGTPATASRLIAHLKQKNMGGLTFIPLTGVRGGAINLPKDAKSIPDCSIASKLVKCDEKFRNAIEVIWGRVVVVNQIETASMMAKTFNIDSCTRDGKRVGRKGALSGGYFNEDLSVLKAMEDIKAIEMLRLDGLERQSKIQADLKVVEEQFLELTKKERDEHDRMQREMKEKDLATNKLRMLEVEREYWEGEVNARERRLAKLRERLTVIDVQEKEYETEKTRPFSIQISEEEREEMVQLNTEIPSLRTALIATMDEIGTKKLRRTELGMKVRREYGDRLDEIERELNRIAGMGIGANNSQSSQKDAINVRLTELKAEVKKLQADSKSKLETRKTVEQTIEKLQKEQDKLREDVDHYTTEIETMSRNLEVEQARTERLLTQRETLSQQIEEHQRRMRELGSVGSADTARYAGMKTNDIAKELKDAQRKLRQYSKVNKKALELQENVKQQKEEMEGRRKELVDGLGAIHRLIDDLDEKKERAVSETLQTVQTHFTDIFATLTTDPTGTSTAKGTGVLSIVRQGDNARNPITGISCKVTFVENGEPKTMPELSGGQKTISALALIFAIQRTDPAPFYLLDEVDAALDDKNVMSLSLYLQALSSQQVQIVMTTFKERMAEVGNTFYGVQIEGQVSRILSISQSQAVDFLRSGARTTFPDERLQEDQTRKQRRLHVDGRAGLPPRRSLSENDDDDDIPEPLNY</sequence>
<feature type="compositionally biased region" description="Polar residues" evidence="6">
    <location>
        <begin position="681"/>
        <end position="691"/>
    </location>
</feature>
<feature type="region of interest" description="Disordered" evidence="6">
    <location>
        <begin position="1244"/>
        <end position="1283"/>
    </location>
</feature>
<feature type="compositionally biased region" description="Basic and acidic residues" evidence="6">
    <location>
        <begin position="938"/>
        <end position="949"/>
    </location>
</feature>
<feature type="region of interest" description="Disordered" evidence="6">
    <location>
        <begin position="504"/>
        <end position="525"/>
    </location>
</feature>
<feature type="compositionally biased region" description="Basic and acidic residues" evidence="6">
    <location>
        <begin position="1250"/>
        <end position="1259"/>
    </location>
</feature>
<feature type="coiled-coil region" evidence="5">
    <location>
        <begin position="4378"/>
        <end position="4530"/>
    </location>
</feature>
<feature type="region of interest" description="Disordered" evidence="6">
    <location>
        <begin position="3257"/>
        <end position="3299"/>
    </location>
</feature>
<dbReference type="SUPFAM" id="SSF75553">
    <property type="entry name" value="Smc hinge domain"/>
    <property type="match status" value="1"/>
</dbReference>
<dbReference type="InterPro" id="IPR036277">
    <property type="entry name" value="SMC_hinge_sf"/>
</dbReference>
<dbReference type="Pfam" id="PF00069">
    <property type="entry name" value="Pkinase"/>
    <property type="match status" value="1"/>
</dbReference>
<feature type="compositionally biased region" description="Basic and acidic residues" evidence="6">
    <location>
        <begin position="1042"/>
        <end position="1051"/>
    </location>
</feature>
<feature type="compositionally biased region" description="Low complexity" evidence="6">
    <location>
        <begin position="1786"/>
        <end position="1798"/>
    </location>
</feature>
<feature type="region of interest" description="Disordered" evidence="6">
    <location>
        <begin position="871"/>
        <end position="998"/>
    </location>
</feature>
<feature type="compositionally biased region" description="Acidic residues" evidence="6">
    <location>
        <begin position="5324"/>
        <end position="5337"/>
    </location>
</feature>
<feature type="domain" description="Protein kinase" evidence="7">
    <location>
        <begin position="8"/>
        <end position="258"/>
    </location>
</feature>
<feature type="region of interest" description="Disordered" evidence="6">
    <location>
        <begin position="433"/>
        <end position="487"/>
    </location>
</feature>
<feature type="region of interest" description="Disordered" evidence="6">
    <location>
        <begin position="5296"/>
        <end position="5337"/>
    </location>
</feature>
<comment type="caution">
    <text evidence="8">The sequence shown here is derived from an EMBL/GenBank/DDBJ whole genome shotgun (WGS) entry which is preliminary data.</text>
</comment>
<dbReference type="InterPro" id="IPR027417">
    <property type="entry name" value="P-loop_NTPase"/>
</dbReference>
<feature type="compositionally biased region" description="Basic residues" evidence="6">
    <location>
        <begin position="1028"/>
        <end position="1041"/>
    </location>
</feature>
<proteinExistence type="predicted"/>
<feature type="compositionally biased region" description="Polar residues" evidence="6">
    <location>
        <begin position="1835"/>
        <end position="1847"/>
    </location>
</feature>
<dbReference type="Pfam" id="PF02463">
    <property type="entry name" value="SMC_N"/>
    <property type="match status" value="1"/>
</dbReference>
<dbReference type="SUPFAM" id="SSF52540">
    <property type="entry name" value="P-loop containing nucleoside triphosphate hydrolases"/>
    <property type="match status" value="2"/>
</dbReference>
<dbReference type="InterPro" id="IPR017441">
    <property type="entry name" value="Protein_kinase_ATP_BS"/>
</dbReference>
<feature type="compositionally biased region" description="Basic residues" evidence="6">
    <location>
        <begin position="3268"/>
        <end position="3291"/>
    </location>
</feature>
<feature type="compositionally biased region" description="Polar residues" evidence="6">
    <location>
        <begin position="1799"/>
        <end position="1817"/>
    </location>
</feature>
<keyword evidence="9" id="KW-1185">Reference proteome</keyword>
<feature type="binding site" evidence="4">
    <location>
        <position position="37"/>
    </location>
    <ligand>
        <name>ATP</name>
        <dbReference type="ChEBI" id="CHEBI:30616"/>
    </ligand>
</feature>
<dbReference type="Proteomes" id="UP001281761">
    <property type="component" value="Unassembled WGS sequence"/>
</dbReference>
<organism evidence="8 9">
    <name type="scientific">Blattamonas nauphoetae</name>
    <dbReference type="NCBI Taxonomy" id="2049346"/>
    <lineage>
        <taxon>Eukaryota</taxon>
        <taxon>Metamonada</taxon>
        <taxon>Preaxostyla</taxon>
        <taxon>Oxymonadida</taxon>
        <taxon>Blattamonas</taxon>
    </lineage>
</organism>